<sequence>MDSHVYDPALRTQLDSFDKMIRVERAMPKLLTDTEIDRIYNEYMMHAVENIDESCYMRWSCETKFFNNDKLDYTNVKLYGILRGDSGNFLNLVH</sequence>
<evidence type="ECO:0000313" key="2">
    <source>
        <dbReference type="Proteomes" id="UP000663832"/>
    </source>
</evidence>
<evidence type="ECO:0000313" key="1">
    <source>
        <dbReference type="EMBL" id="CAF1196164.1"/>
    </source>
</evidence>
<dbReference type="AlphaFoldDB" id="A0A814WAV8"/>
<accession>A0A814WAV8</accession>
<dbReference type="Proteomes" id="UP000663832">
    <property type="component" value="Unassembled WGS sequence"/>
</dbReference>
<gene>
    <name evidence="1" type="ORF">QVE165_LOCUS25537</name>
</gene>
<organism evidence="1 2">
    <name type="scientific">Adineta steineri</name>
    <dbReference type="NCBI Taxonomy" id="433720"/>
    <lineage>
        <taxon>Eukaryota</taxon>
        <taxon>Metazoa</taxon>
        <taxon>Spiralia</taxon>
        <taxon>Gnathifera</taxon>
        <taxon>Rotifera</taxon>
        <taxon>Eurotatoria</taxon>
        <taxon>Bdelloidea</taxon>
        <taxon>Adinetida</taxon>
        <taxon>Adinetidae</taxon>
        <taxon>Adineta</taxon>
    </lineage>
</organism>
<proteinExistence type="predicted"/>
<protein>
    <submittedName>
        <fullName evidence="1">Uncharacterized protein</fullName>
    </submittedName>
</protein>
<dbReference type="OrthoDB" id="10006791at2759"/>
<keyword evidence="2" id="KW-1185">Reference proteome</keyword>
<reference evidence="1" key="1">
    <citation type="submission" date="2021-02" db="EMBL/GenBank/DDBJ databases">
        <authorList>
            <person name="Nowell W R."/>
        </authorList>
    </citation>
    <scope>NUCLEOTIDE SEQUENCE</scope>
</reference>
<name>A0A814WAV8_9BILA</name>
<comment type="caution">
    <text evidence="1">The sequence shown here is derived from an EMBL/GenBank/DDBJ whole genome shotgun (WGS) entry which is preliminary data.</text>
</comment>
<dbReference type="EMBL" id="CAJNOM010000185">
    <property type="protein sequence ID" value="CAF1196164.1"/>
    <property type="molecule type" value="Genomic_DNA"/>
</dbReference>